<reference evidence="4" key="3">
    <citation type="submission" date="2020-05" db="EMBL/GenBank/DDBJ databases">
        <title>Complete genome sequence of Bradyrhizobium diazoefficiens XF4 isolated from soybean nodule.</title>
        <authorList>
            <person name="Noda R."/>
            <person name="Kakizaki K."/>
            <person name="Minamisawa K."/>
        </authorList>
    </citation>
    <scope>NUCLEOTIDE SEQUENCE</scope>
    <source>
        <strain evidence="4">XF4</strain>
    </source>
</reference>
<evidence type="ECO:0000313" key="5">
    <source>
        <dbReference type="EMBL" id="BCE57016.1"/>
    </source>
</evidence>
<dbReference type="EMBL" id="AP023091">
    <property type="protein sequence ID" value="BCE21890.1"/>
    <property type="molecule type" value="Genomic_DNA"/>
</dbReference>
<dbReference type="EMBL" id="AP023096">
    <property type="protein sequence ID" value="BCE65689.1"/>
    <property type="molecule type" value="Genomic_DNA"/>
</dbReference>
<reference evidence="7" key="6">
    <citation type="submission" date="2020-05" db="EMBL/GenBank/DDBJ databases">
        <title>Complete genome sequence of Bradyrhizobium diazoefficiens XF9 isolated from soybean nodule.</title>
        <authorList>
            <person name="Noda R."/>
            <person name="Kakizaki K."/>
            <person name="Minamisawa K."/>
        </authorList>
    </citation>
    <scope>NUCLEOTIDE SEQUENCE</scope>
    <source>
        <strain evidence="7">XF9</strain>
    </source>
</reference>
<name>A0A809XRM5_9BRAD</name>
<reference evidence="2" key="1">
    <citation type="submission" date="2020-05" db="EMBL/GenBank/DDBJ databases">
        <title>Complete genome sequence of Bradyrhizobium diazoefficiens XF1 isolated from soybean nodule.</title>
        <authorList>
            <person name="Noda R."/>
            <person name="Kakizaki K."/>
            <person name="Minamisawa K."/>
        </authorList>
    </citation>
    <scope>NUCLEOTIDE SEQUENCE</scope>
    <source>
        <strain evidence="2">XF1</strain>
    </source>
</reference>
<evidence type="ECO:0000313" key="3">
    <source>
        <dbReference type="EMBL" id="BCE30702.1"/>
    </source>
</evidence>
<evidence type="ECO:0000313" key="4">
    <source>
        <dbReference type="EMBL" id="BCE48137.1"/>
    </source>
</evidence>
<accession>A0A809XRM5</accession>
<organism evidence="3">
    <name type="scientific">Bradyrhizobium diazoefficiens</name>
    <dbReference type="NCBI Taxonomy" id="1355477"/>
    <lineage>
        <taxon>Bacteria</taxon>
        <taxon>Pseudomonadati</taxon>
        <taxon>Pseudomonadota</taxon>
        <taxon>Alphaproteobacteria</taxon>
        <taxon>Hyphomicrobiales</taxon>
        <taxon>Nitrobacteraceae</taxon>
        <taxon>Bradyrhizobium</taxon>
    </lineage>
</organism>
<gene>
    <name evidence="2" type="ORF">XF1B_45710</name>
    <name evidence="3" type="ORF">XF2B_44710</name>
    <name evidence="4" type="ORF">XF4B_44860</name>
    <name evidence="5" type="ORF">XF5B_45280</name>
    <name evidence="6" type="ORF">XF6B_44880</name>
    <name evidence="7" type="ORF">XF9B_60470</name>
</gene>
<dbReference type="EMBL" id="AP023092">
    <property type="protein sequence ID" value="BCE30702.1"/>
    <property type="molecule type" value="Genomic_DNA"/>
</dbReference>
<dbReference type="EMBL" id="AP023094">
    <property type="protein sequence ID" value="BCE48137.1"/>
    <property type="molecule type" value="Genomic_DNA"/>
</dbReference>
<sequence>MSNNKKPGGPQNLQEGYKPENRGHQPATGHKVQGGYQGPGGNRPAPPTTGSGVKPPPPKDNK</sequence>
<dbReference type="EMBL" id="AP023098">
    <property type="protein sequence ID" value="BCE84626.1"/>
    <property type="molecule type" value="Genomic_DNA"/>
</dbReference>
<evidence type="ECO:0000313" key="7">
    <source>
        <dbReference type="EMBL" id="BCE84626.1"/>
    </source>
</evidence>
<dbReference type="AlphaFoldDB" id="A0A809XRM5"/>
<protein>
    <submittedName>
        <fullName evidence="3">Uncharacterized protein</fullName>
    </submittedName>
</protein>
<reference evidence="3" key="2">
    <citation type="submission" date="2020-05" db="EMBL/GenBank/DDBJ databases">
        <title>Complete genome sequence of Bradyrhizobium diazoefficiens XF2 isolated from soybean nodule.</title>
        <authorList>
            <person name="Noda R."/>
            <person name="Kakizaki K."/>
            <person name="Minamisawa K."/>
        </authorList>
    </citation>
    <scope>NUCLEOTIDE SEQUENCE</scope>
    <source>
        <strain evidence="3">XF2</strain>
    </source>
</reference>
<evidence type="ECO:0000313" key="6">
    <source>
        <dbReference type="EMBL" id="BCE65689.1"/>
    </source>
</evidence>
<feature type="region of interest" description="Disordered" evidence="1">
    <location>
        <begin position="1"/>
        <end position="62"/>
    </location>
</feature>
<reference evidence="5" key="4">
    <citation type="submission" date="2020-05" db="EMBL/GenBank/DDBJ databases">
        <title>Complete genome sequence of Bradyrhizobium diazoefficiens XF5 isolated from soybean nodule.</title>
        <authorList>
            <person name="Noda R."/>
            <person name="Kakizaki K."/>
            <person name="Minamisawa K."/>
        </authorList>
    </citation>
    <scope>NUCLEOTIDE SEQUENCE</scope>
    <source>
        <strain evidence="5">XF5</strain>
    </source>
</reference>
<evidence type="ECO:0000256" key="1">
    <source>
        <dbReference type="SAM" id="MobiDB-lite"/>
    </source>
</evidence>
<proteinExistence type="predicted"/>
<dbReference type="EMBL" id="AP023095">
    <property type="protein sequence ID" value="BCE57016.1"/>
    <property type="molecule type" value="Genomic_DNA"/>
</dbReference>
<reference evidence="6" key="5">
    <citation type="submission" date="2020-05" db="EMBL/GenBank/DDBJ databases">
        <title>Complete genome sequence of Bradyrhizobium diazoefficiens XF6 isolated from soybean nodule.</title>
        <authorList>
            <person name="Noda R."/>
            <person name="Kakizaki K."/>
            <person name="Minamisawa K."/>
        </authorList>
    </citation>
    <scope>NUCLEOTIDE SEQUENCE</scope>
    <source>
        <strain evidence="6">XF6</strain>
    </source>
</reference>
<evidence type="ECO:0000313" key="2">
    <source>
        <dbReference type="EMBL" id="BCE21890.1"/>
    </source>
</evidence>